<dbReference type="Proteomes" id="UP000480164">
    <property type="component" value="Unassembled WGS sequence"/>
</dbReference>
<reference evidence="2 3" key="2">
    <citation type="submission" date="2019-12" db="EMBL/GenBank/DDBJ databases">
        <title>Erwinia sp. nov., isolated from droppings of birds in the Qinghai-Tiebt plateau of China.</title>
        <authorList>
            <person name="Ge Y."/>
        </authorList>
    </citation>
    <scope>NUCLEOTIDE SEQUENCE [LARGE SCALE GENOMIC DNA]</scope>
    <source>
        <strain evidence="2 3">J780</strain>
    </source>
</reference>
<gene>
    <name evidence="1" type="ORF">GK011_13820</name>
    <name evidence="2" type="ORF">GN242_00100</name>
</gene>
<proteinExistence type="predicted"/>
<accession>A0A6L6GQU7</accession>
<evidence type="ECO:0000313" key="2">
    <source>
        <dbReference type="EMBL" id="QGU85714.1"/>
    </source>
</evidence>
<dbReference type="KEGG" id="erwi:GN242_00100"/>
<evidence type="ECO:0000313" key="1">
    <source>
        <dbReference type="EMBL" id="MTD28016.1"/>
    </source>
</evidence>
<evidence type="ECO:0000313" key="3">
    <source>
        <dbReference type="Proteomes" id="UP000424752"/>
    </source>
</evidence>
<accession>A0A6I6E7F7</accession>
<protein>
    <submittedName>
        <fullName evidence="2">Uncharacterized protein</fullName>
    </submittedName>
</protein>
<dbReference type="Proteomes" id="UP000424752">
    <property type="component" value="Chromosome"/>
</dbReference>
<dbReference type="AlphaFoldDB" id="A0A6I6E7F7"/>
<dbReference type="RefSeq" id="WP_154753277.1">
    <property type="nucleotide sequence ID" value="NZ_CP046509.1"/>
</dbReference>
<sequence length="78" mass="9086">MKEKDKKLRSLHQKMELLHQQIEETLFYSPLITEEKMAVIMRFNYSLLRACQCSTVQMTIADGSKLVLKLELPPPLAH</sequence>
<dbReference type="EMBL" id="CP046509">
    <property type="protein sequence ID" value="QGU85714.1"/>
    <property type="molecule type" value="Genomic_DNA"/>
</dbReference>
<name>A0A6I6E7F7_9GAMM</name>
<reference evidence="1 4" key="1">
    <citation type="submission" date="2019-11" db="EMBL/GenBank/DDBJ databases">
        <title>Erwinia sp. nov., isolated from feces of birds in Tibet plateau of China.</title>
        <authorList>
            <person name="Ge Y."/>
        </authorList>
    </citation>
    <scope>NUCLEOTIDE SEQUENCE [LARGE SCALE GENOMIC DNA]</scope>
    <source>
        <strain evidence="1 4">J316</strain>
    </source>
</reference>
<dbReference type="EMBL" id="WLZX01000005">
    <property type="protein sequence ID" value="MTD28016.1"/>
    <property type="molecule type" value="Genomic_DNA"/>
</dbReference>
<evidence type="ECO:0000313" key="4">
    <source>
        <dbReference type="Proteomes" id="UP000480164"/>
    </source>
</evidence>
<organism evidence="2 3">
    <name type="scientific">Erwinia sorbitola</name>
    <dbReference type="NCBI Taxonomy" id="2681984"/>
    <lineage>
        <taxon>Bacteria</taxon>
        <taxon>Pseudomonadati</taxon>
        <taxon>Pseudomonadota</taxon>
        <taxon>Gammaproteobacteria</taxon>
        <taxon>Enterobacterales</taxon>
        <taxon>Erwiniaceae</taxon>
        <taxon>Erwinia</taxon>
    </lineage>
</organism>
<keyword evidence="4" id="KW-1185">Reference proteome</keyword>